<evidence type="ECO:0000256" key="1">
    <source>
        <dbReference type="ARBA" id="ARBA00008107"/>
    </source>
</evidence>
<dbReference type="SUPFAM" id="SSF109755">
    <property type="entry name" value="PhoU-like"/>
    <property type="match status" value="1"/>
</dbReference>
<comment type="subcellular location">
    <subcellularLocation>
        <location evidence="2">Cytoplasm</location>
    </subcellularLocation>
</comment>
<dbReference type="NCBIfam" id="TIGR02135">
    <property type="entry name" value="phoU_full"/>
    <property type="match status" value="1"/>
</dbReference>
<sequence length="238" mass="25813">MTPDTPHISSAFDREIDALLAKLTLMSGLVERALVDSAVALEAQDTDAAERMIRADKDIDALDEQINLDAAGLIARRSPTASDLRLILAVMRTSSSLERVGDLAKNVAKRTLPLAQSRQVEGATSTIRRMAKMVAVMLEEAMRALTRKDAVLAADVRARDLDIDTMYNTLFRSLLTHMLENQSNITPAMHLHFIAKNIERAGDHATGIAEQAIYLATGELPSDARPKAEALGSTAPKA</sequence>
<proteinExistence type="inferred from homology"/>
<dbReference type="EMBL" id="JAVDBT010000007">
    <property type="protein sequence ID" value="MDQ2066547.1"/>
    <property type="molecule type" value="Genomic_DNA"/>
</dbReference>
<dbReference type="PIRSF" id="PIRSF003107">
    <property type="entry name" value="PhoU"/>
    <property type="match status" value="1"/>
</dbReference>
<organism evidence="4 5">
    <name type="scientific">Pseudogemmobacter lacusdianii</name>
    <dbReference type="NCBI Taxonomy" id="3069608"/>
    <lineage>
        <taxon>Bacteria</taxon>
        <taxon>Pseudomonadati</taxon>
        <taxon>Pseudomonadota</taxon>
        <taxon>Alphaproteobacteria</taxon>
        <taxon>Rhodobacterales</taxon>
        <taxon>Paracoccaceae</taxon>
        <taxon>Pseudogemmobacter</taxon>
    </lineage>
</organism>
<keyword evidence="5" id="KW-1185">Reference proteome</keyword>
<dbReference type="PANTHER" id="PTHR42930">
    <property type="entry name" value="PHOSPHATE-SPECIFIC TRANSPORT SYSTEM ACCESSORY PROTEIN PHOU"/>
    <property type="match status" value="1"/>
</dbReference>
<accession>A0ABU0VXR2</accession>
<keyword evidence="2" id="KW-0592">Phosphate transport</keyword>
<feature type="domain" description="PhoU" evidence="3">
    <location>
        <begin position="24"/>
        <end position="111"/>
    </location>
</feature>
<dbReference type="RefSeq" id="WP_306680245.1">
    <property type="nucleotide sequence ID" value="NZ_JAVDBT010000007.1"/>
</dbReference>
<dbReference type="Pfam" id="PF01895">
    <property type="entry name" value="PhoU"/>
    <property type="match status" value="2"/>
</dbReference>
<dbReference type="Proteomes" id="UP001239680">
    <property type="component" value="Unassembled WGS sequence"/>
</dbReference>
<protein>
    <recommendedName>
        <fullName evidence="2">Phosphate-specific transport system accessory protein PhoU</fullName>
    </recommendedName>
</protein>
<dbReference type="PANTHER" id="PTHR42930:SF3">
    <property type="entry name" value="PHOSPHATE-SPECIFIC TRANSPORT SYSTEM ACCESSORY PROTEIN PHOU"/>
    <property type="match status" value="1"/>
</dbReference>
<evidence type="ECO:0000256" key="2">
    <source>
        <dbReference type="PIRNR" id="PIRNR003107"/>
    </source>
</evidence>
<reference evidence="4 5" key="1">
    <citation type="submission" date="2023-08" db="EMBL/GenBank/DDBJ databases">
        <title>Characterization of two Paracoccaceae strains isolated from Phycosphere and proposal of Xinfangfangia lacusdiani sp. nov.</title>
        <authorList>
            <person name="Deng Y."/>
            <person name="Zhang Y.Q."/>
        </authorList>
    </citation>
    <scope>NUCLEOTIDE SEQUENCE [LARGE SCALE GENOMIC DNA]</scope>
    <source>
        <strain evidence="4 5">CPCC 101601</strain>
    </source>
</reference>
<feature type="domain" description="PhoU" evidence="3">
    <location>
        <begin position="127"/>
        <end position="211"/>
    </location>
</feature>
<evidence type="ECO:0000313" key="5">
    <source>
        <dbReference type="Proteomes" id="UP001239680"/>
    </source>
</evidence>
<comment type="subunit">
    <text evidence="2">Homodimer.</text>
</comment>
<evidence type="ECO:0000259" key="3">
    <source>
        <dbReference type="Pfam" id="PF01895"/>
    </source>
</evidence>
<dbReference type="InterPro" id="IPR026022">
    <property type="entry name" value="PhoU_dom"/>
</dbReference>
<evidence type="ECO:0000313" key="4">
    <source>
        <dbReference type="EMBL" id="MDQ2066547.1"/>
    </source>
</evidence>
<dbReference type="Gene3D" id="1.20.58.220">
    <property type="entry name" value="Phosphate transport system protein phou homolog 2, domain 2"/>
    <property type="match status" value="2"/>
</dbReference>
<comment type="function">
    <text evidence="2">Plays a role in the regulation of phosphate uptake.</text>
</comment>
<dbReference type="InterPro" id="IPR038078">
    <property type="entry name" value="PhoU-like_sf"/>
</dbReference>
<dbReference type="InterPro" id="IPR028366">
    <property type="entry name" value="PhoU"/>
</dbReference>
<keyword evidence="2" id="KW-0813">Transport</keyword>
<gene>
    <name evidence="4" type="primary">phoU</name>
    <name evidence="4" type="ORF">Q9295_09185</name>
</gene>
<keyword evidence="2" id="KW-0963">Cytoplasm</keyword>
<name>A0ABU0VXR2_9RHOB</name>
<comment type="caution">
    <text evidence="4">The sequence shown here is derived from an EMBL/GenBank/DDBJ whole genome shotgun (WGS) entry which is preliminary data.</text>
</comment>
<comment type="similarity">
    <text evidence="1 2">Belongs to the PhoU family.</text>
</comment>